<dbReference type="InterPro" id="IPR024654">
    <property type="entry name" value="Calcineurin-like_PHP_lpxH"/>
</dbReference>
<dbReference type="Gene3D" id="3.60.21.10">
    <property type="match status" value="1"/>
</dbReference>
<comment type="caution">
    <text evidence="4">The sequence shown here is derived from an EMBL/GenBank/DDBJ whole genome shotgun (WGS) entry which is preliminary data.</text>
</comment>
<dbReference type="RefSeq" id="WP_188402538.1">
    <property type="nucleotide sequence ID" value="NZ_BMCE01000002.1"/>
</dbReference>
<evidence type="ECO:0000313" key="5">
    <source>
        <dbReference type="Proteomes" id="UP001319060"/>
    </source>
</evidence>
<keyword evidence="2" id="KW-0479">Metal-binding</keyword>
<dbReference type="EMBL" id="JAFHKS010000043">
    <property type="protein sequence ID" value="MBN3545672.1"/>
    <property type="molecule type" value="Genomic_DNA"/>
</dbReference>
<reference evidence="4 5" key="1">
    <citation type="submission" date="2021-01" db="EMBL/GenBank/DDBJ databases">
        <title>Genome Sequencing of Type Strains.</title>
        <authorList>
            <person name="Lemaire J.F."/>
            <person name="Inderbitzin P."/>
            <person name="Collins S.B."/>
            <person name="Wespe N."/>
            <person name="Knight-Connoni V."/>
        </authorList>
    </citation>
    <scope>NUCLEOTIDE SEQUENCE [LARGE SCALE GENOMIC DNA]</scope>
    <source>
        <strain evidence="4 5">DSM 14730</strain>
    </source>
</reference>
<evidence type="ECO:0000256" key="1">
    <source>
        <dbReference type="ARBA" id="ARBA00008950"/>
    </source>
</evidence>
<dbReference type="Proteomes" id="UP001319060">
    <property type="component" value="Unassembled WGS sequence"/>
</dbReference>
<keyword evidence="5" id="KW-1185">Reference proteome</keyword>
<accession>A0ABS2ZEB3</accession>
<protein>
    <recommendedName>
        <fullName evidence="2">Phosphoesterase</fullName>
        <ecNumber evidence="2">3.1.4.-</ecNumber>
    </recommendedName>
</protein>
<dbReference type="InterPro" id="IPR029052">
    <property type="entry name" value="Metallo-depent_PP-like"/>
</dbReference>
<comment type="similarity">
    <text evidence="1 2">Belongs to the metallophosphoesterase superfamily. YfcE family.</text>
</comment>
<sequence>MKKILIISDTHMPKKGTLIPEAIIAILKSGVDVILHAGDWTKEFVYEELLKYAPVHGVKGNVDTDIWSKELPEKVILQLEEVKIAIVHGHLGKGRSTPERAFRACEKDEVDLIVFGHSHIPFHEKKGNKVLFNPGSPTDKRRQKQFSFGVAIIDRSAVTLKHHYFS</sequence>
<comment type="cofactor">
    <cofactor evidence="2">
        <name>a divalent metal cation</name>
        <dbReference type="ChEBI" id="CHEBI:60240"/>
    </cofactor>
</comment>
<dbReference type="SUPFAM" id="SSF56300">
    <property type="entry name" value="Metallo-dependent phosphatases"/>
    <property type="match status" value="1"/>
</dbReference>
<dbReference type="NCBIfam" id="TIGR00040">
    <property type="entry name" value="yfcE"/>
    <property type="match status" value="1"/>
</dbReference>
<gene>
    <name evidence="4" type="ORF">JYA64_10235</name>
</gene>
<dbReference type="Pfam" id="PF12850">
    <property type="entry name" value="Metallophos_2"/>
    <property type="match status" value="1"/>
</dbReference>
<organism evidence="4 5">
    <name type="scientific">Fictibacillus barbaricus</name>
    <dbReference type="NCBI Taxonomy" id="182136"/>
    <lineage>
        <taxon>Bacteria</taxon>
        <taxon>Bacillati</taxon>
        <taxon>Bacillota</taxon>
        <taxon>Bacilli</taxon>
        <taxon>Bacillales</taxon>
        <taxon>Fictibacillaceae</taxon>
        <taxon>Fictibacillus</taxon>
    </lineage>
</organism>
<dbReference type="CDD" id="cd00841">
    <property type="entry name" value="MPP_YfcE"/>
    <property type="match status" value="1"/>
</dbReference>
<feature type="domain" description="Calcineurin-like phosphoesterase" evidence="3">
    <location>
        <begin position="3"/>
        <end position="153"/>
    </location>
</feature>
<dbReference type="EC" id="3.1.4.-" evidence="2"/>
<dbReference type="InterPro" id="IPR041802">
    <property type="entry name" value="MPP_YfcE"/>
</dbReference>
<evidence type="ECO:0000313" key="4">
    <source>
        <dbReference type="EMBL" id="MBN3545672.1"/>
    </source>
</evidence>
<dbReference type="InterPro" id="IPR000979">
    <property type="entry name" value="Phosphodiesterase_MJ0936/Vps29"/>
</dbReference>
<evidence type="ECO:0000259" key="3">
    <source>
        <dbReference type="Pfam" id="PF12850"/>
    </source>
</evidence>
<dbReference type="PANTHER" id="PTHR11124">
    <property type="entry name" value="VACUOLAR SORTING PROTEIN VPS29"/>
    <property type="match status" value="1"/>
</dbReference>
<name>A0ABS2ZEB3_9BACL</name>
<proteinExistence type="inferred from homology"/>
<evidence type="ECO:0000256" key="2">
    <source>
        <dbReference type="RuleBase" id="RU362039"/>
    </source>
</evidence>